<name>A0ACB9AGP4_CICIN</name>
<reference evidence="1 2" key="2">
    <citation type="journal article" date="2022" name="Mol. Ecol. Resour.">
        <title>The genomes of chicory, endive, great burdock and yacon provide insights into Asteraceae paleo-polyploidization history and plant inulin production.</title>
        <authorList>
            <person name="Fan W."/>
            <person name="Wang S."/>
            <person name="Wang H."/>
            <person name="Wang A."/>
            <person name="Jiang F."/>
            <person name="Liu H."/>
            <person name="Zhao H."/>
            <person name="Xu D."/>
            <person name="Zhang Y."/>
        </authorList>
    </citation>
    <scope>NUCLEOTIDE SEQUENCE [LARGE SCALE GENOMIC DNA]</scope>
    <source>
        <strain evidence="2">cv. Punajuju</strain>
        <tissue evidence="1">Leaves</tissue>
    </source>
</reference>
<sequence length="90" mass="9399">MLSGTEDERRRLLPPSPKAAIAGESPVEPSVAEEEEYTVATVACGAIGHGGRAEAVATGGLHCRKQPSLKAPSLETHHRGKLISLSLKST</sequence>
<accession>A0ACB9AGP4</accession>
<evidence type="ECO:0000313" key="2">
    <source>
        <dbReference type="Proteomes" id="UP001055811"/>
    </source>
</evidence>
<protein>
    <submittedName>
        <fullName evidence="1">Uncharacterized protein</fullName>
    </submittedName>
</protein>
<dbReference type="Proteomes" id="UP001055811">
    <property type="component" value="Linkage Group LG07"/>
</dbReference>
<keyword evidence="2" id="KW-1185">Reference proteome</keyword>
<gene>
    <name evidence="1" type="ORF">L2E82_38715</name>
</gene>
<reference evidence="2" key="1">
    <citation type="journal article" date="2022" name="Mol. Ecol. Resour.">
        <title>The genomes of chicory, endive, great burdock and yacon provide insights into Asteraceae palaeo-polyploidization history and plant inulin production.</title>
        <authorList>
            <person name="Fan W."/>
            <person name="Wang S."/>
            <person name="Wang H."/>
            <person name="Wang A."/>
            <person name="Jiang F."/>
            <person name="Liu H."/>
            <person name="Zhao H."/>
            <person name="Xu D."/>
            <person name="Zhang Y."/>
        </authorList>
    </citation>
    <scope>NUCLEOTIDE SEQUENCE [LARGE SCALE GENOMIC DNA]</scope>
    <source>
        <strain evidence="2">cv. Punajuju</strain>
    </source>
</reference>
<proteinExistence type="predicted"/>
<evidence type="ECO:0000313" key="1">
    <source>
        <dbReference type="EMBL" id="KAI3709018.1"/>
    </source>
</evidence>
<organism evidence="1 2">
    <name type="scientific">Cichorium intybus</name>
    <name type="common">Chicory</name>
    <dbReference type="NCBI Taxonomy" id="13427"/>
    <lineage>
        <taxon>Eukaryota</taxon>
        <taxon>Viridiplantae</taxon>
        <taxon>Streptophyta</taxon>
        <taxon>Embryophyta</taxon>
        <taxon>Tracheophyta</taxon>
        <taxon>Spermatophyta</taxon>
        <taxon>Magnoliopsida</taxon>
        <taxon>eudicotyledons</taxon>
        <taxon>Gunneridae</taxon>
        <taxon>Pentapetalae</taxon>
        <taxon>asterids</taxon>
        <taxon>campanulids</taxon>
        <taxon>Asterales</taxon>
        <taxon>Asteraceae</taxon>
        <taxon>Cichorioideae</taxon>
        <taxon>Cichorieae</taxon>
        <taxon>Cichoriinae</taxon>
        <taxon>Cichorium</taxon>
    </lineage>
</organism>
<comment type="caution">
    <text evidence="1">The sequence shown here is derived from an EMBL/GenBank/DDBJ whole genome shotgun (WGS) entry which is preliminary data.</text>
</comment>
<dbReference type="EMBL" id="CM042015">
    <property type="protein sequence ID" value="KAI3709018.1"/>
    <property type="molecule type" value="Genomic_DNA"/>
</dbReference>